<reference evidence="2" key="1">
    <citation type="journal article" date="2014" name="Genome Biol. Evol.">
        <title>Pangenome evidence for extensive interdomain horizontal transfer affecting lineage core and shell genes in uncultured planktonic thaumarchaeota and euryarchaeota.</title>
        <authorList>
            <person name="Deschamps P."/>
            <person name="Zivanovic Y."/>
            <person name="Moreira D."/>
            <person name="Rodriguez-Valera F."/>
            <person name="Lopez-Garcia P."/>
        </authorList>
    </citation>
    <scope>NUCLEOTIDE SEQUENCE</scope>
</reference>
<dbReference type="PANTHER" id="PTHR36216">
    <property type="entry name" value="TRANSCRIPTIONAL REGULATOR, TRMB"/>
    <property type="match status" value="1"/>
</dbReference>
<evidence type="ECO:0000259" key="1">
    <source>
        <dbReference type="SMART" id="SM00418"/>
    </source>
</evidence>
<dbReference type="PANTHER" id="PTHR36216:SF1">
    <property type="entry name" value="HTH ARSR-TYPE DOMAIN-CONTAINING PROTEIN"/>
    <property type="match status" value="1"/>
</dbReference>
<name>A0A075H0H5_9ARCH</name>
<dbReference type="SMART" id="SM00418">
    <property type="entry name" value="HTH_ARSR"/>
    <property type="match status" value="1"/>
</dbReference>
<dbReference type="Gene3D" id="1.10.10.10">
    <property type="entry name" value="Winged helix-like DNA-binding domain superfamily/Winged helix DNA-binding domain"/>
    <property type="match status" value="2"/>
</dbReference>
<protein>
    <submittedName>
        <fullName evidence="2">Transcriptional regulator ArsR family</fullName>
    </submittedName>
</protein>
<organism evidence="2">
    <name type="scientific">uncultured marine thaumarchaeote KM3_31_G08</name>
    <dbReference type="NCBI Taxonomy" id="1456121"/>
    <lineage>
        <taxon>Archaea</taxon>
        <taxon>Nitrososphaerota</taxon>
        <taxon>environmental samples</taxon>
    </lineage>
</organism>
<dbReference type="CDD" id="cd00090">
    <property type="entry name" value="HTH_ARSR"/>
    <property type="match status" value="1"/>
</dbReference>
<dbReference type="EMBL" id="KF900837">
    <property type="protein sequence ID" value="AIF08650.1"/>
    <property type="molecule type" value="Genomic_DNA"/>
</dbReference>
<dbReference type="SUPFAM" id="SSF46785">
    <property type="entry name" value="Winged helix' DNA-binding domain"/>
    <property type="match status" value="2"/>
</dbReference>
<sequence length="166" mass="19142">MIDRDSQIQQIIEQNPGIQFREIMRSSGLKNGVLSHYLGKLEKNGVIKVNRGPRQSRFFPPQITEEESVVIKALRKQTPRDLLLALIKEDGLEFSQLVKEVKKSPSTVSLYLSQIVEDGLVEIKFVSLKKRYHIKVRDLIDKLIEDYRPSLLEKPTSGFEDIFNSF</sequence>
<dbReference type="GO" id="GO:0003700">
    <property type="term" value="F:DNA-binding transcription factor activity"/>
    <property type="evidence" value="ECO:0007669"/>
    <property type="project" value="InterPro"/>
</dbReference>
<evidence type="ECO:0000313" key="2">
    <source>
        <dbReference type="EMBL" id="AIF08650.1"/>
    </source>
</evidence>
<dbReference type="InterPro" id="IPR056504">
    <property type="entry name" value="HTH_HVO_0163_N"/>
</dbReference>
<dbReference type="InterPro" id="IPR001845">
    <property type="entry name" value="HTH_ArsR_DNA-bd_dom"/>
</dbReference>
<accession>A0A075H0H5</accession>
<dbReference type="AlphaFoldDB" id="A0A075H0H5"/>
<proteinExistence type="predicted"/>
<dbReference type="InterPro" id="IPR036390">
    <property type="entry name" value="WH_DNA-bd_sf"/>
</dbReference>
<dbReference type="Pfam" id="PF01022">
    <property type="entry name" value="HTH_5"/>
    <property type="match status" value="1"/>
</dbReference>
<dbReference type="InterPro" id="IPR036388">
    <property type="entry name" value="WH-like_DNA-bd_sf"/>
</dbReference>
<feature type="domain" description="HTH arsR-type" evidence="1">
    <location>
        <begin position="69"/>
        <end position="145"/>
    </location>
</feature>
<dbReference type="InterPro" id="IPR011991">
    <property type="entry name" value="ArsR-like_HTH"/>
</dbReference>
<dbReference type="Pfam" id="PF24266">
    <property type="entry name" value="HTH_HVO_0163_N"/>
    <property type="match status" value="1"/>
</dbReference>